<feature type="transmembrane region" description="Helical" evidence="1">
    <location>
        <begin position="555"/>
        <end position="574"/>
    </location>
</feature>
<keyword evidence="3" id="KW-1185">Reference proteome</keyword>
<evidence type="ECO:0000313" key="3">
    <source>
        <dbReference type="Proteomes" id="UP001652461"/>
    </source>
</evidence>
<dbReference type="EMBL" id="JAOQKC010000013">
    <property type="protein sequence ID" value="MCU6697394.1"/>
    <property type="molecule type" value="Genomic_DNA"/>
</dbReference>
<keyword evidence="1" id="KW-0812">Transmembrane</keyword>
<keyword evidence="1" id="KW-1133">Transmembrane helix</keyword>
<organism evidence="2 3">
    <name type="scientific">Laedolimicola ammoniilytica</name>
    <dbReference type="NCBI Taxonomy" id="2981771"/>
    <lineage>
        <taxon>Bacteria</taxon>
        <taxon>Bacillati</taxon>
        <taxon>Bacillota</taxon>
        <taxon>Clostridia</taxon>
        <taxon>Lachnospirales</taxon>
        <taxon>Lachnospiraceae</taxon>
        <taxon>Laedolimicola</taxon>
    </lineage>
</organism>
<dbReference type="RefSeq" id="WP_158363819.1">
    <property type="nucleotide sequence ID" value="NZ_JAOQKC010000013.1"/>
</dbReference>
<feature type="transmembrane region" description="Helical" evidence="1">
    <location>
        <begin position="426"/>
        <end position="443"/>
    </location>
</feature>
<keyword evidence="1" id="KW-0472">Membrane</keyword>
<reference evidence="2 3" key="1">
    <citation type="journal article" date="2021" name="ISME Commun">
        <title>Automated analysis of genomic sequences facilitates high-throughput and comprehensive description of bacteria.</title>
        <authorList>
            <person name="Hitch T.C.A."/>
        </authorList>
    </citation>
    <scope>NUCLEOTIDE SEQUENCE [LARGE SCALE GENOMIC DNA]</scope>
    <source>
        <strain evidence="2 3">Sanger_04</strain>
    </source>
</reference>
<feature type="transmembrane region" description="Helical" evidence="1">
    <location>
        <begin position="521"/>
        <end position="543"/>
    </location>
</feature>
<sequence>MKMWLKRWWKPLALLLVLAGFLLYPPMVLTEVRVDFEKEDYSAGNHCKLFASPTENLGLDSVKNAYKKPGEARFFFWDIRWRDGKTLKRLDPIDYNLDDEIRIKNIAFFINGFYAGELSGEALFASFTPNEQVEMYETDTGSLGLYITGEDSQLLTTEAFQSFYREIAGRYARTGVFYLLPLLLALWAVAEFYVRQIWKKREDRFFLVVDTLFYLAGLAALALILTGAFVGSDLVNPDESEAVYSVQYYITHWKIPDARELEMAAYSVFGTARLTELNLFYIFAARIARLFTFDHAVRLFSVLMAAGLFYLIFCNLKKNRWLLAVMFLTPQIWYLYTYCTSDAMDYAVGVLVLYQVARPDSMLQKLCSRGVKKADWWRILLLGFLFSNIFMAKQNFYVFAIYAFCMLVVDWCTAPKEEKQRRFASYLWIAGFALVFLGIRYIPEFAHYGVHRQQVLREMQEKIAIPELNPASDPAIQSSAFNLYGKGVTLREILTEMGFHKTLFRSFIGTYGSLQFPSPDWYGKLMGILYLIYLAWVSGTVLLERGYCERKVKLGILYLCGGVSYALVIYNAWFVDFQAQGRYMLPALIFAAHGAALRPETAKSRWFQVILAATAVLSLYSFATCCIPNITPPY</sequence>
<feature type="transmembrane region" description="Helical" evidence="1">
    <location>
        <begin position="206"/>
        <end position="230"/>
    </location>
</feature>
<accession>A0ABT2RYI3</accession>
<feature type="transmembrane region" description="Helical" evidence="1">
    <location>
        <begin position="175"/>
        <end position="194"/>
    </location>
</feature>
<feature type="transmembrane region" description="Helical" evidence="1">
    <location>
        <begin position="609"/>
        <end position="630"/>
    </location>
</feature>
<evidence type="ECO:0000256" key="1">
    <source>
        <dbReference type="SAM" id="Phobius"/>
    </source>
</evidence>
<proteinExistence type="predicted"/>
<comment type="caution">
    <text evidence="2">The sequence shown here is derived from an EMBL/GenBank/DDBJ whole genome shotgun (WGS) entry which is preliminary data.</text>
</comment>
<protein>
    <submittedName>
        <fullName evidence="2">DUF2142 domain-containing protein</fullName>
    </submittedName>
</protein>
<evidence type="ECO:0000313" key="2">
    <source>
        <dbReference type="EMBL" id="MCU6697394.1"/>
    </source>
</evidence>
<feature type="transmembrane region" description="Helical" evidence="1">
    <location>
        <begin position="296"/>
        <end position="313"/>
    </location>
</feature>
<gene>
    <name evidence="2" type="ORF">OCV63_10855</name>
</gene>
<feature type="transmembrane region" description="Helical" evidence="1">
    <location>
        <begin position="580"/>
        <end position="597"/>
    </location>
</feature>
<feature type="transmembrane region" description="Helical" evidence="1">
    <location>
        <begin position="375"/>
        <end position="391"/>
    </location>
</feature>
<dbReference type="Proteomes" id="UP001652461">
    <property type="component" value="Unassembled WGS sequence"/>
</dbReference>
<name>A0ABT2RYI3_9FIRM</name>